<proteinExistence type="predicted"/>
<dbReference type="AlphaFoldDB" id="A0A914NBA9"/>
<name>A0A914NBA9_MELIC</name>
<evidence type="ECO:0000313" key="1">
    <source>
        <dbReference type="Proteomes" id="UP000887563"/>
    </source>
</evidence>
<reference evidence="2" key="1">
    <citation type="submission" date="2022-11" db="UniProtKB">
        <authorList>
            <consortium name="WormBaseParasite"/>
        </authorList>
    </citation>
    <scope>IDENTIFICATION</scope>
</reference>
<accession>A0A914NBA9</accession>
<evidence type="ECO:0000313" key="2">
    <source>
        <dbReference type="WBParaSite" id="Minc3s04668g36769"/>
    </source>
</evidence>
<sequence>MLSLLPEVQFDVLKCLNFEQLFSLKQTNFYFRNLINNYEGGLARIEFFGLSLIDTKTIDNQEPDSYVIIKLEPAISEFVLSEHLTEKWETALAKSIPLFLHGSEDAGEDFAVQLEKTENKKPLYILKLPNTPKSIKERIVVRFWLEQLFNCAFEEAKFENVIFNPTMINLLFDNDEPILKQFHVNHLVLSAGNSNKTIENILKFGLIHFAIYESLVSTFRDYISEQQTNILFNIITNEGKKLPQILFIFNKFTKLYDLIIEYITTSKDLSKMVPFITIDGILLPPFKLNKRAENVEYILEDYVKVTKYQIANIYNPKAKFSFHHQDLNMPVGDGCVFIVEIEKMEE</sequence>
<dbReference type="WBParaSite" id="Minc3s04668g36769">
    <property type="protein sequence ID" value="Minc3s04668g36769"/>
    <property type="gene ID" value="Minc3s04668g36769"/>
</dbReference>
<protein>
    <submittedName>
        <fullName evidence="2">F-box domain-containing protein</fullName>
    </submittedName>
</protein>
<keyword evidence="1" id="KW-1185">Reference proteome</keyword>
<organism evidence="1 2">
    <name type="scientific">Meloidogyne incognita</name>
    <name type="common">Southern root-knot nematode worm</name>
    <name type="synonym">Oxyuris incognita</name>
    <dbReference type="NCBI Taxonomy" id="6306"/>
    <lineage>
        <taxon>Eukaryota</taxon>
        <taxon>Metazoa</taxon>
        <taxon>Ecdysozoa</taxon>
        <taxon>Nematoda</taxon>
        <taxon>Chromadorea</taxon>
        <taxon>Rhabditida</taxon>
        <taxon>Tylenchina</taxon>
        <taxon>Tylenchomorpha</taxon>
        <taxon>Tylenchoidea</taxon>
        <taxon>Meloidogynidae</taxon>
        <taxon>Meloidogyninae</taxon>
        <taxon>Meloidogyne</taxon>
        <taxon>Meloidogyne incognita group</taxon>
    </lineage>
</organism>
<dbReference type="Proteomes" id="UP000887563">
    <property type="component" value="Unplaced"/>
</dbReference>